<protein>
    <submittedName>
        <fullName evidence="1">Uncharacterized protein</fullName>
    </submittedName>
</protein>
<name>A0A3P3TY00_9BACL</name>
<dbReference type="Proteomes" id="UP000267017">
    <property type="component" value="Unassembled WGS sequence"/>
</dbReference>
<gene>
    <name evidence="1" type="ORF">EHV15_08670</name>
</gene>
<dbReference type="AlphaFoldDB" id="A0A3P3TY00"/>
<dbReference type="RefSeq" id="WP_128630849.1">
    <property type="nucleotide sequence ID" value="NZ_RRCN01000001.1"/>
</dbReference>
<accession>A0A3P3TY00</accession>
<reference evidence="1 2" key="1">
    <citation type="submission" date="2018-11" db="EMBL/GenBank/DDBJ databases">
        <title>Genome sequencing of Paenibacillus sp. KCOM 3021 (= ChDC PVNT-B20).</title>
        <authorList>
            <person name="Kook J.-K."/>
            <person name="Park S.-N."/>
            <person name="Lim Y.K."/>
        </authorList>
    </citation>
    <scope>NUCLEOTIDE SEQUENCE [LARGE SCALE GENOMIC DNA]</scope>
    <source>
        <strain evidence="1 2">KCOM 3021</strain>
    </source>
</reference>
<comment type="caution">
    <text evidence="1">The sequence shown here is derived from an EMBL/GenBank/DDBJ whole genome shotgun (WGS) entry which is preliminary data.</text>
</comment>
<sequence length="104" mass="12081">MSSIILVPVYEIGLFRNCRTNLIEVTPGMARTARHVTIDPSIFFAVFSRINRKWANDMVDATAEQLSALDFEIPPKPYHFREVTGWCRWLRDLNIRLEIEDMGP</sequence>
<evidence type="ECO:0000313" key="1">
    <source>
        <dbReference type="EMBL" id="RRJ62987.1"/>
    </source>
</evidence>
<dbReference type="OrthoDB" id="2627667at2"/>
<dbReference type="EMBL" id="RRCN01000001">
    <property type="protein sequence ID" value="RRJ62987.1"/>
    <property type="molecule type" value="Genomic_DNA"/>
</dbReference>
<evidence type="ECO:0000313" key="2">
    <source>
        <dbReference type="Proteomes" id="UP000267017"/>
    </source>
</evidence>
<proteinExistence type="predicted"/>
<organism evidence="1 2">
    <name type="scientific">Paenibacillus oralis</name>
    <dbReference type="NCBI Taxonomy" id="2490856"/>
    <lineage>
        <taxon>Bacteria</taxon>
        <taxon>Bacillati</taxon>
        <taxon>Bacillota</taxon>
        <taxon>Bacilli</taxon>
        <taxon>Bacillales</taxon>
        <taxon>Paenibacillaceae</taxon>
        <taxon>Paenibacillus</taxon>
    </lineage>
</organism>
<keyword evidence="2" id="KW-1185">Reference proteome</keyword>